<evidence type="ECO:0000313" key="2">
    <source>
        <dbReference type="EMBL" id="GAO31185.1"/>
    </source>
</evidence>
<sequence length="207" mass="24472">MKKKLSLLPLLLIFMGIEVSANHLVNMPNDSTEVESETPQLSYEDQMLTKLFLDHVSDGNAEWALSIWEEISFNETEELQSAYLKALEETGQKEGLFTKHQEHLKKYPDNQASRFFMAKHYFAKAETQYQREMAKYKQNENATTYAYLRRELSRLSEDYRKSRDILLELRQMDPNQKAYILLLRNCYMRLNNEAEVNRLTKELEALD</sequence>
<proteinExistence type="predicted"/>
<dbReference type="AlphaFoldDB" id="A0A0E9M234"/>
<reference evidence="2 3" key="1">
    <citation type="journal article" date="2015" name="Microbes Environ.">
        <title>Distribution and evolution of nitrogen fixation genes in the phylum bacteroidetes.</title>
        <authorList>
            <person name="Inoue J."/>
            <person name="Oshima K."/>
            <person name="Suda W."/>
            <person name="Sakamoto M."/>
            <person name="Iino T."/>
            <person name="Noda S."/>
            <person name="Hongoh Y."/>
            <person name="Hattori M."/>
            <person name="Ohkuma M."/>
        </authorList>
    </citation>
    <scope>NUCLEOTIDE SEQUENCE [LARGE SCALE GENOMIC DNA]</scope>
    <source>
        <strain evidence="2">JCM 15548</strain>
    </source>
</reference>
<accession>A0A0E9M234</accession>
<keyword evidence="1" id="KW-0732">Signal</keyword>
<name>A0A0E9M234_9BACT</name>
<feature type="signal peptide" evidence="1">
    <location>
        <begin position="1"/>
        <end position="21"/>
    </location>
</feature>
<protein>
    <submittedName>
        <fullName evidence="2">Uncharacterized protein</fullName>
    </submittedName>
</protein>
<dbReference type="OrthoDB" id="1119522at2"/>
<dbReference type="Proteomes" id="UP000032900">
    <property type="component" value="Unassembled WGS sequence"/>
</dbReference>
<dbReference type="EMBL" id="BAZW01000040">
    <property type="protein sequence ID" value="GAO31185.1"/>
    <property type="molecule type" value="Genomic_DNA"/>
</dbReference>
<keyword evidence="3" id="KW-1185">Reference proteome</keyword>
<evidence type="ECO:0000256" key="1">
    <source>
        <dbReference type="SAM" id="SignalP"/>
    </source>
</evidence>
<comment type="caution">
    <text evidence="2">The sequence shown here is derived from an EMBL/GenBank/DDBJ whole genome shotgun (WGS) entry which is preliminary data.</text>
</comment>
<evidence type="ECO:0000313" key="3">
    <source>
        <dbReference type="Proteomes" id="UP000032900"/>
    </source>
</evidence>
<feature type="chain" id="PRO_5002428890" evidence="1">
    <location>
        <begin position="22"/>
        <end position="207"/>
    </location>
</feature>
<gene>
    <name evidence="2" type="ORF">JCM15548_13529</name>
</gene>
<organism evidence="2 3">
    <name type="scientific">Geofilum rubicundum JCM 15548</name>
    <dbReference type="NCBI Taxonomy" id="1236989"/>
    <lineage>
        <taxon>Bacteria</taxon>
        <taxon>Pseudomonadati</taxon>
        <taxon>Bacteroidota</taxon>
        <taxon>Bacteroidia</taxon>
        <taxon>Marinilabiliales</taxon>
        <taxon>Marinilabiliaceae</taxon>
        <taxon>Geofilum</taxon>
    </lineage>
</organism>
<dbReference type="RefSeq" id="WP_062127014.1">
    <property type="nucleotide sequence ID" value="NZ_BAZW01000040.1"/>
</dbReference>